<proteinExistence type="predicted"/>
<dbReference type="PATRIC" id="fig|56193.3.peg.5516"/>
<gene>
    <name evidence="1" type="ORF">YP76_26105</name>
</gene>
<protein>
    <submittedName>
        <fullName evidence="1">Uncharacterized protein</fullName>
    </submittedName>
</protein>
<dbReference type="EMBL" id="LBIC01000023">
    <property type="protein sequence ID" value="KKW89324.1"/>
    <property type="molecule type" value="Genomic_DNA"/>
</dbReference>
<name>A0A0M3AL98_9SPHN</name>
<comment type="caution">
    <text evidence="1">The sequence shown here is derived from an EMBL/GenBank/DDBJ whole genome shotgun (WGS) entry which is preliminary data.</text>
</comment>
<organism evidence="1 2">
    <name type="scientific">Sphingobium chungbukense</name>
    <dbReference type="NCBI Taxonomy" id="56193"/>
    <lineage>
        <taxon>Bacteria</taxon>
        <taxon>Pseudomonadati</taxon>
        <taxon>Pseudomonadota</taxon>
        <taxon>Alphaproteobacteria</taxon>
        <taxon>Sphingomonadales</taxon>
        <taxon>Sphingomonadaceae</taxon>
        <taxon>Sphingobium</taxon>
    </lineage>
</organism>
<keyword evidence="2" id="KW-1185">Reference proteome</keyword>
<evidence type="ECO:0000313" key="2">
    <source>
        <dbReference type="Proteomes" id="UP000033874"/>
    </source>
</evidence>
<dbReference type="STRING" id="56193.YP76_26105"/>
<evidence type="ECO:0000313" key="1">
    <source>
        <dbReference type="EMBL" id="KKW89324.1"/>
    </source>
</evidence>
<reference evidence="1 2" key="1">
    <citation type="submission" date="2015-04" db="EMBL/GenBank/DDBJ databases">
        <title>Genome sequence of aromatic hydrocarbons-degrading Sphingobium chungbukense DJ77.</title>
        <authorList>
            <person name="Kim Y.-C."/>
            <person name="Chae J.-C."/>
        </authorList>
    </citation>
    <scope>NUCLEOTIDE SEQUENCE [LARGE SCALE GENOMIC DNA]</scope>
    <source>
        <strain evidence="1 2">DJ77</strain>
    </source>
</reference>
<dbReference type="Proteomes" id="UP000033874">
    <property type="component" value="Unassembled WGS sequence"/>
</dbReference>
<accession>A0A0M3AL98</accession>
<dbReference type="RefSeq" id="WP_046766298.1">
    <property type="nucleotide sequence ID" value="NZ_GU811235.1"/>
</dbReference>
<sequence>MQILTVAEQHVFGTPPIFNAAQRKAVFDLPRALQKEAEKLRDPIHRIGFWVNAGYLGLRGNFFSRVR</sequence>
<dbReference type="AlphaFoldDB" id="A0A0M3AL98"/>